<evidence type="ECO:0000313" key="8">
    <source>
        <dbReference type="Proteomes" id="UP001298681"/>
    </source>
</evidence>
<dbReference type="InterPro" id="IPR011496">
    <property type="entry name" value="O-GlcNAcase_cat"/>
</dbReference>
<protein>
    <submittedName>
        <fullName evidence="7">Beta-N-acetylglucosaminidase domain-containing protein</fullName>
    </submittedName>
</protein>
<comment type="caution">
    <text evidence="7">The sequence shown here is derived from an EMBL/GenBank/DDBJ whole genome shotgun (WGS) entry which is preliminary data.</text>
</comment>
<dbReference type="SUPFAM" id="SSF49785">
    <property type="entry name" value="Galactose-binding domain-like"/>
    <property type="match status" value="2"/>
</dbReference>
<evidence type="ECO:0000259" key="6">
    <source>
        <dbReference type="PROSITE" id="PS52009"/>
    </source>
</evidence>
<dbReference type="Proteomes" id="UP001298681">
    <property type="component" value="Unassembled WGS sequence"/>
</dbReference>
<evidence type="ECO:0000256" key="4">
    <source>
        <dbReference type="SAM" id="SignalP"/>
    </source>
</evidence>
<dbReference type="InterPro" id="IPR029018">
    <property type="entry name" value="Hex-like_dom2"/>
</dbReference>
<keyword evidence="2 3" id="KW-0326">Glycosidase</keyword>
<dbReference type="Pfam" id="PF07555">
    <property type="entry name" value="NAGidase"/>
    <property type="match status" value="1"/>
</dbReference>
<organism evidence="7 8">
    <name type="scientific">Anaeromassilibacillus senegalensis</name>
    <dbReference type="NCBI Taxonomy" id="1673717"/>
    <lineage>
        <taxon>Bacteria</taxon>
        <taxon>Bacillati</taxon>
        <taxon>Bacillota</taxon>
        <taxon>Clostridia</taxon>
        <taxon>Eubacteriales</taxon>
        <taxon>Acutalibacteraceae</taxon>
        <taxon>Anaeromassilibacillus</taxon>
    </lineage>
</organism>
<feature type="domain" description="GH84" evidence="6">
    <location>
        <begin position="415"/>
        <end position="715"/>
    </location>
</feature>
<dbReference type="Gene3D" id="1.20.58.460">
    <property type="entry name" value="Hyaluronidase post-catalytic domain-like"/>
    <property type="match status" value="1"/>
</dbReference>
<dbReference type="RefSeq" id="WP_172749772.1">
    <property type="nucleotide sequence ID" value="NZ_JAKNHQ010000027.1"/>
</dbReference>
<evidence type="ECO:0000256" key="2">
    <source>
        <dbReference type="ARBA" id="ARBA00023295"/>
    </source>
</evidence>
<dbReference type="EMBL" id="JAKNHQ010000027">
    <property type="protein sequence ID" value="MCG4611911.1"/>
    <property type="molecule type" value="Genomic_DNA"/>
</dbReference>
<keyword evidence="1 3" id="KW-0378">Hydrolase</keyword>
<dbReference type="Gene3D" id="1.20.1270.90">
    <property type="entry name" value="AF1782-like"/>
    <property type="match status" value="2"/>
</dbReference>
<dbReference type="PROSITE" id="PS50022">
    <property type="entry name" value="FA58C_3"/>
    <property type="match status" value="1"/>
</dbReference>
<dbReference type="SMART" id="SM00231">
    <property type="entry name" value="FA58C"/>
    <property type="match status" value="1"/>
</dbReference>
<sequence length="1840" mass="201609">MKKSGSRLLSMLLAFALILSSLSSLAFAATEEQPANGANLALNKTTTASGTEASTSFYPQNATDGDMGTRWSHDGIRANPPRWLKVDLGETMTFRQFKIFWEAAYASGYQIQVSDDDSAYTDVYSTTTGQGRNEVITLDTPVTGRYVRLYCTQAPADTWDGVSIYEFEIYNFTDEEMVDDAIAGISVPAIVNHDFTLPVGTDEGVKISWTCDSDLLAIDAETGAVTVTAPEESTDVTLTATVAFGTCSKEVPYTANVRSEAERQVEYQVYPLPQKMTLGEENMTISEAVNVIMESGISEVTKARLEEVLSEAGLTYSYSDAAVEGATNLYIGINGSGEAADNYATANNVPRDVFTEGEDKFDMEIVQLDAANNILLLGKDDDAAFYSIATLEQVLPQSMNGKYTTVLFEDYANKQYRGMVEGFYGYPWTVEARLDWFEFAKKYKMNIFVYGPKGDPYHLGLWDEEYPTSVTEDERKRGVLTQDDIRALAEESKKCNIDFVWVAHPAMQRRLDMSSNATVDQEITNRLMPKFNSLYELGVREFGIFMDDITIGEGLQQRYTQPYLIDQVQRRLYETYNTPDAAEEDKVKPLFYTPTWYTYGLGYADMQNQCMEAFKQSNVHEDVVICFTGDAVCGPINNSSCENFATRTGRKPCIWWNYPVNDYADAQLFTDRIDANFTVGTDTTECVGVLSNPMNQAEASRIAFFGVADFAWNTANFDSQQSWEDSFPYLIEEGIGDVSREELAAAYKIVAKNIVTTPESKDMQELYTKFQAEYPLGDMTTATKMKDVFHELNEAIATIRLMQDCGNAEYERLYTDLEGNLNKLSDMATVIENSLTILLTDDEDAAWAAYNAASEIKNNELSNSRNPRYVVHAMEGAGTDYSYADYQADPSKTYMKPFVNTVFELATNKISDVEPVATVPQLFTNIPEADFAVADAGSSVTVSGLEGVVLQSNEYVGVIFNKIRTLTGFADPAAEGLTLESSMDGKTWTAYAGEEVPEAAFVRVKNNTSEAIALGADTLAWSLRPIAEFVGASCSVELYQPANYPLSNLTDGNYDTKMWTNGAQGVGQTVTMEYTDIINTNEVKLVFGSGDRAAGAVVEISADNLEWTEIGSFTAADLVAEGSSYTYTCNGNGQPAKYVRMRLTQDSSQWLQLFEFEVNKGEELGGAIPVAVTNDGQDAGVVCDRTVSTTFTATDAGYVEYQLIHGQKVDEITVLFQGTESEAEKPAVEIQTDGEWVKVGELNENPAKFDVSAYTNVTAVKVSWNAENIPTIMEIMEKGDAYAEPNRVSLYEAVATAEGLSQDDFTEDEWAAIQEALTAAKAELNGESTQEAVDAADTALKVAMGEIEPTAHTLTVKFTTNAQLDDSDAILANLTGTYTEELFPGDAYAFRFVPRVDGREFAAITVDGEEVLFDDTTDTAAYVCEGTMGYTGKTVTISFVVVDKQVLRQSITIAEELMAGEEFEAAVPSVQKAIQKAYDAAVAVEADKTAVQAEINGAWSELLDALQLLSFEAGDKTLLGELLDQANLIQEGGYTESSWDAFTEAREQAQEVYDDPDALEQDVQDAYDALIDAIDGLAFAGDLSGLQMLVDEAHEIEANLDKYLDLDNDDFKTFRDALARAEEVLAMTTPEQAVIDEAAIALSNAMSAMRLIPDKEELANLVGEAEAINRSQFTSGSLSKLDRAVGKAKQVLNAEDATQEQVNEAYTALSNALDTLEKKTETQKTSGSSSSYNWNLYGPAGIVAANGNALAPYVVSDTTVDFTVRRGTAYCFKMTVMNSNTLVPSFTVGNGDVLKTQYVTRIGNDFYFRVWAIGTAGESAGVYTTLPGNAPVKHCTVKIA</sequence>
<dbReference type="SUPFAM" id="SSF140657">
    <property type="entry name" value="Hyaluronidase post-catalytic domain-like"/>
    <property type="match status" value="1"/>
</dbReference>
<dbReference type="InterPro" id="IPR017853">
    <property type="entry name" value="GH"/>
</dbReference>
<feature type="domain" description="F5/8 type C" evidence="5">
    <location>
        <begin position="28"/>
        <end position="172"/>
    </location>
</feature>
<evidence type="ECO:0000256" key="3">
    <source>
        <dbReference type="PROSITE-ProRule" id="PRU01353"/>
    </source>
</evidence>
<dbReference type="PANTHER" id="PTHR13170">
    <property type="entry name" value="O-GLCNACASE"/>
    <property type="match status" value="1"/>
</dbReference>
<dbReference type="Pfam" id="PF00754">
    <property type="entry name" value="F5_F8_type_C"/>
    <property type="match status" value="2"/>
</dbReference>
<dbReference type="SUPFAM" id="SSF55545">
    <property type="entry name" value="beta-N-acetylhexosaminidase-like domain"/>
    <property type="match status" value="1"/>
</dbReference>
<dbReference type="Gene3D" id="3.20.20.80">
    <property type="entry name" value="Glycosidases"/>
    <property type="match status" value="1"/>
</dbReference>
<accession>A0ABS9MMG3</accession>
<evidence type="ECO:0000313" key="7">
    <source>
        <dbReference type="EMBL" id="MCG4611911.1"/>
    </source>
</evidence>
<feature type="active site" description="Proton donor" evidence="3">
    <location>
        <position position="548"/>
    </location>
</feature>
<dbReference type="PANTHER" id="PTHR13170:SF16">
    <property type="entry name" value="PROTEIN O-GLCNACASE"/>
    <property type="match status" value="1"/>
</dbReference>
<dbReference type="Pfam" id="PF02838">
    <property type="entry name" value="Glyco_hydro_20b"/>
    <property type="match status" value="1"/>
</dbReference>
<dbReference type="Gene3D" id="2.60.120.260">
    <property type="entry name" value="Galactose-binding domain-like"/>
    <property type="match status" value="2"/>
</dbReference>
<reference evidence="7 8" key="1">
    <citation type="submission" date="2022-01" db="EMBL/GenBank/DDBJ databases">
        <title>Collection of gut derived symbiotic bacterial strains cultured from healthy donors.</title>
        <authorList>
            <person name="Lin H."/>
            <person name="Kohout C."/>
            <person name="Waligurski E."/>
            <person name="Pamer E.G."/>
        </authorList>
    </citation>
    <scope>NUCLEOTIDE SEQUENCE [LARGE SCALE GENOMIC DNA]</scope>
    <source>
        <strain evidence="7 8">DFI.7.58</strain>
    </source>
</reference>
<dbReference type="Pfam" id="PF07554">
    <property type="entry name" value="FIVAR"/>
    <property type="match status" value="5"/>
</dbReference>
<dbReference type="Gene3D" id="1.20.1270.70">
    <property type="entry name" value="Designed single chain three-helix bundle"/>
    <property type="match status" value="2"/>
</dbReference>
<comment type="similarity">
    <text evidence="3">Belongs to the glycosyl hydrolase 84 family.</text>
</comment>
<dbReference type="PROSITE" id="PS52009">
    <property type="entry name" value="GH84"/>
    <property type="match status" value="1"/>
</dbReference>
<dbReference type="InterPro" id="IPR051822">
    <property type="entry name" value="Glycosyl_Hydrolase_84"/>
</dbReference>
<keyword evidence="4" id="KW-0732">Signal</keyword>
<feature type="signal peptide" evidence="4">
    <location>
        <begin position="1"/>
        <end position="28"/>
    </location>
</feature>
<dbReference type="InterPro" id="IPR015882">
    <property type="entry name" value="HEX_bac_N"/>
</dbReference>
<feature type="chain" id="PRO_5045051285" evidence="4">
    <location>
        <begin position="29"/>
        <end position="1840"/>
    </location>
</feature>
<evidence type="ECO:0000259" key="5">
    <source>
        <dbReference type="PROSITE" id="PS50022"/>
    </source>
</evidence>
<evidence type="ECO:0000256" key="1">
    <source>
        <dbReference type="ARBA" id="ARBA00022801"/>
    </source>
</evidence>
<gene>
    <name evidence="7" type="ORF">L0P57_13330</name>
</gene>
<dbReference type="InterPro" id="IPR000421">
    <property type="entry name" value="FA58C"/>
</dbReference>
<name>A0ABS9MMG3_9FIRM</name>
<dbReference type="InterPro" id="IPR008979">
    <property type="entry name" value="Galactose-bd-like_sf"/>
</dbReference>
<proteinExistence type="inferred from homology"/>
<dbReference type="SUPFAM" id="SSF51445">
    <property type="entry name" value="(Trans)glycosidases"/>
    <property type="match status" value="1"/>
</dbReference>
<keyword evidence="8" id="KW-1185">Reference proteome</keyword>
<dbReference type="Gene3D" id="3.30.379.10">
    <property type="entry name" value="Chitobiase/beta-hexosaminidase domain 2-like"/>
    <property type="match status" value="1"/>
</dbReference>